<accession>A0A9P6YB44</accession>
<sequence length="256" mass="29104">MNEHSSSVALIQLNISTLVVPSQPCLFHLSTNNSILEYMSANPNQDHYAICLFTKDTDHSFYEYGTMVQLTHIDIVPGLSHIVIQAMGLFRVKINQISFDLFNCCYVGDITRLDDRTEPSAVDSDWNLPIRNNKLLSNQPRPVSMRLGNTLPSFKPLNTYLSSSRPSWVSHMTAHRHIPASLNTFLPSPSSPSDQFQQQTVNTLIDQQLLPLLNGFFAKHEHHVTQYRWYLQKEEPEAAEALVWWLGKELHSSSLG</sequence>
<dbReference type="EMBL" id="JAANIT010000928">
    <property type="protein sequence ID" value="KAG1543422.1"/>
    <property type="molecule type" value="Genomic_DNA"/>
</dbReference>
<gene>
    <name evidence="1" type="ORF">G6F51_006686</name>
</gene>
<dbReference type="OrthoDB" id="2237641at2759"/>
<dbReference type="Proteomes" id="UP000717996">
    <property type="component" value="Unassembled WGS sequence"/>
</dbReference>
<dbReference type="AlphaFoldDB" id="A0A9P6YB44"/>
<reference evidence="1" key="1">
    <citation type="journal article" date="2020" name="Microb. Genom.">
        <title>Genetic diversity of clinical and environmental Mucorales isolates obtained from an investigation of mucormycosis cases among solid organ transplant recipients.</title>
        <authorList>
            <person name="Nguyen M.H."/>
            <person name="Kaul D."/>
            <person name="Muto C."/>
            <person name="Cheng S.J."/>
            <person name="Richter R.A."/>
            <person name="Bruno V.M."/>
            <person name="Liu G."/>
            <person name="Beyhan S."/>
            <person name="Sundermann A.J."/>
            <person name="Mounaud S."/>
            <person name="Pasculle A.W."/>
            <person name="Nierman W.C."/>
            <person name="Driscoll E."/>
            <person name="Cumbie R."/>
            <person name="Clancy C.J."/>
            <person name="Dupont C.L."/>
        </authorList>
    </citation>
    <scope>NUCLEOTIDE SEQUENCE</scope>
    <source>
        <strain evidence="1">GL16</strain>
    </source>
</reference>
<protein>
    <submittedName>
        <fullName evidence="1">Uncharacterized protein</fullName>
    </submittedName>
</protein>
<evidence type="ECO:0000313" key="1">
    <source>
        <dbReference type="EMBL" id="KAG1543422.1"/>
    </source>
</evidence>
<comment type="caution">
    <text evidence="1">The sequence shown here is derived from an EMBL/GenBank/DDBJ whole genome shotgun (WGS) entry which is preliminary data.</text>
</comment>
<organism evidence="1 2">
    <name type="scientific">Rhizopus oryzae</name>
    <name type="common">Mucormycosis agent</name>
    <name type="synonym">Rhizopus arrhizus var. delemar</name>
    <dbReference type="NCBI Taxonomy" id="64495"/>
    <lineage>
        <taxon>Eukaryota</taxon>
        <taxon>Fungi</taxon>
        <taxon>Fungi incertae sedis</taxon>
        <taxon>Mucoromycota</taxon>
        <taxon>Mucoromycotina</taxon>
        <taxon>Mucoromycetes</taxon>
        <taxon>Mucorales</taxon>
        <taxon>Mucorineae</taxon>
        <taxon>Rhizopodaceae</taxon>
        <taxon>Rhizopus</taxon>
    </lineage>
</organism>
<evidence type="ECO:0000313" key="2">
    <source>
        <dbReference type="Proteomes" id="UP000717996"/>
    </source>
</evidence>
<name>A0A9P6YB44_RHIOR</name>
<proteinExistence type="predicted"/>